<dbReference type="InterPro" id="IPR051159">
    <property type="entry name" value="Hexapeptide_acetyltransf"/>
</dbReference>
<dbReference type="InterPro" id="IPR011004">
    <property type="entry name" value="Trimer_LpxA-like_sf"/>
</dbReference>
<name>A0A1H4BNL6_9BACT</name>
<dbReference type="PANTHER" id="PTHR23416:SF23">
    <property type="entry name" value="ACETYLTRANSFERASE C18B11.09C-RELATED"/>
    <property type="match status" value="1"/>
</dbReference>
<comment type="similarity">
    <text evidence="1">Belongs to the transferase hexapeptide repeat family.</text>
</comment>
<dbReference type="GO" id="GO:0008374">
    <property type="term" value="F:O-acyltransferase activity"/>
    <property type="evidence" value="ECO:0007669"/>
    <property type="project" value="TreeGrafter"/>
</dbReference>
<dbReference type="STRING" id="408074.SAMN05660909_02189"/>
<dbReference type="Gene3D" id="2.160.10.10">
    <property type="entry name" value="Hexapeptide repeat proteins"/>
    <property type="match status" value="1"/>
</dbReference>
<accession>A0A1H4BNL6</accession>
<dbReference type="CDD" id="cd05825">
    <property type="entry name" value="LbH_wcaF_like"/>
    <property type="match status" value="1"/>
</dbReference>
<protein>
    <submittedName>
        <fullName evidence="3">Putative colanic acid biosynthesis acetyltransferase WcaF</fullName>
    </submittedName>
</protein>
<proteinExistence type="inferred from homology"/>
<dbReference type="AlphaFoldDB" id="A0A1H4BNL6"/>
<evidence type="ECO:0000256" key="1">
    <source>
        <dbReference type="ARBA" id="ARBA00007274"/>
    </source>
</evidence>
<dbReference type="NCBIfam" id="NF007797">
    <property type="entry name" value="PRK10502.1"/>
    <property type="match status" value="1"/>
</dbReference>
<keyword evidence="2 3" id="KW-0808">Transferase</keyword>
<dbReference type="GO" id="GO:0005829">
    <property type="term" value="C:cytosol"/>
    <property type="evidence" value="ECO:0007669"/>
    <property type="project" value="TreeGrafter"/>
</dbReference>
<gene>
    <name evidence="3" type="ORF">SAMN05660909_02189</name>
</gene>
<dbReference type="EMBL" id="FNRL01000008">
    <property type="protein sequence ID" value="SEA49677.1"/>
    <property type="molecule type" value="Genomic_DNA"/>
</dbReference>
<keyword evidence="4" id="KW-1185">Reference proteome</keyword>
<organism evidence="3 4">
    <name type="scientific">Chitinophaga terrae</name>
    <name type="common">ex Kim and Jung 2007</name>
    <dbReference type="NCBI Taxonomy" id="408074"/>
    <lineage>
        <taxon>Bacteria</taxon>
        <taxon>Pseudomonadati</taxon>
        <taxon>Bacteroidota</taxon>
        <taxon>Chitinophagia</taxon>
        <taxon>Chitinophagales</taxon>
        <taxon>Chitinophagaceae</taxon>
        <taxon>Chitinophaga</taxon>
    </lineage>
</organism>
<sequence length="193" mass="21349">MATNLAAFNTGNYYAGPKWKVLAWYFCNYYVLNSAFPWPYAMKSALLRLFGARVGKGLVIKTKVRIKYPWRLTIGDHCWLGEGVWIDNLADVTLGDHVCISQGALLLTGNHDYKQPDFPYRLGNIHIENGAWIGAMAVVCAGVTCGSHSVLTVGSMASKDLEPWQIYSGNPAVVVRKREMATHPLTLLNMAAI</sequence>
<evidence type="ECO:0000256" key="2">
    <source>
        <dbReference type="ARBA" id="ARBA00022679"/>
    </source>
</evidence>
<dbReference type="OrthoDB" id="9814490at2"/>
<evidence type="ECO:0000313" key="4">
    <source>
        <dbReference type="Proteomes" id="UP000199656"/>
    </source>
</evidence>
<dbReference type="SUPFAM" id="SSF51161">
    <property type="entry name" value="Trimeric LpxA-like enzymes"/>
    <property type="match status" value="1"/>
</dbReference>
<dbReference type="Proteomes" id="UP000199656">
    <property type="component" value="Unassembled WGS sequence"/>
</dbReference>
<dbReference type="PANTHER" id="PTHR23416">
    <property type="entry name" value="SIALIC ACID SYNTHASE-RELATED"/>
    <property type="match status" value="1"/>
</dbReference>
<dbReference type="RefSeq" id="WP_089761493.1">
    <property type="nucleotide sequence ID" value="NZ_BKAT01000011.1"/>
</dbReference>
<reference evidence="4" key="1">
    <citation type="submission" date="2016-10" db="EMBL/GenBank/DDBJ databases">
        <authorList>
            <person name="Varghese N."/>
            <person name="Submissions S."/>
        </authorList>
    </citation>
    <scope>NUCLEOTIDE SEQUENCE [LARGE SCALE GENOMIC DNA]</scope>
    <source>
        <strain evidence="4">DSM 23920</strain>
    </source>
</reference>
<evidence type="ECO:0000313" key="3">
    <source>
        <dbReference type="EMBL" id="SEA49677.1"/>
    </source>
</evidence>